<proteinExistence type="predicted"/>
<evidence type="ECO:0000259" key="4">
    <source>
        <dbReference type="PROSITE" id="PS51473"/>
    </source>
</evidence>
<evidence type="ECO:0000256" key="2">
    <source>
        <dbReference type="ARBA" id="ARBA00022737"/>
    </source>
</evidence>
<feature type="chain" id="PRO_5043494804" description="Gnk2-homologous domain-containing protein" evidence="3">
    <location>
        <begin position="32"/>
        <end position="145"/>
    </location>
</feature>
<feature type="signal peptide" evidence="3">
    <location>
        <begin position="1"/>
        <end position="31"/>
    </location>
</feature>
<evidence type="ECO:0000313" key="5">
    <source>
        <dbReference type="EMBL" id="CAL1390974.1"/>
    </source>
</evidence>
<dbReference type="EMBL" id="OZ034818">
    <property type="protein sequence ID" value="CAL1390974.1"/>
    <property type="molecule type" value="Genomic_DNA"/>
</dbReference>
<dbReference type="Gene3D" id="3.30.430.20">
    <property type="entry name" value="Gnk2 domain, C-X8-C-X2-C motif"/>
    <property type="match status" value="1"/>
</dbReference>
<organism evidence="5 6">
    <name type="scientific">Linum trigynum</name>
    <dbReference type="NCBI Taxonomy" id="586398"/>
    <lineage>
        <taxon>Eukaryota</taxon>
        <taxon>Viridiplantae</taxon>
        <taxon>Streptophyta</taxon>
        <taxon>Embryophyta</taxon>
        <taxon>Tracheophyta</taxon>
        <taxon>Spermatophyta</taxon>
        <taxon>Magnoliopsida</taxon>
        <taxon>eudicotyledons</taxon>
        <taxon>Gunneridae</taxon>
        <taxon>Pentapetalae</taxon>
        <taxon>rosids</taxon>
        <taxon>fabids</taxon>
        <taxon>Malpighiales</taxon>
        <taxon>Linaceae</taxon>
        <taxon>Linum</taxon>
    </lineage>
</organism>
<keyword evidence="6" id="KW-1185">Reference proteome</keyword>
<dbReference type="InterPro" id="IPR038408">
    <property type="entry name" value="GNK2_sf"/>
</dbReference>
<dbReference type="PROSITE" id="PS51473">
    <property type="entry name" value="GNK2"/>
    <property type="match status" value="1"/>
</dbReference>
<gene>
    <name evidence="5" type="ORF">LTRI10_LOCUS31725</name>
</gene>
<keyword evidence="1 3" id="KW-0732">Signal</keyword>
<dbReference type="AlphaFoldDB" id="A0AAV2EYM3"/>
<evidence type="ECO:0000256" key="3">
    <source>
        <dbReference type="SAM" id="SignalP"/>
    </source>
</evidence>
<reference evidence="5 6" key="1">
    <citation type="submission" date="2024-04" db="EMBL/GenBank/DDBJ databases">
        <authorList>
            <person name="Fracassetti M."/>
        </authorList>
    </citation>
    <scope>NUCLEOTIDE SEQUENCE [LARGE SCALE GENOMIC DNA]</scope>
</reference>
<name>A0AAV2EYM3_9ROSI</name>
<accession>A0AAV2EYM3</accession>
<dbReference type="Proteomes" id="UP001497516">
    <property type="component" value="Chromosome 5"/>
</dbReference>
<sequence>MSSSLLRKKHNNKVVMVAAVLLLVKSLVIRTTPSEVVLEFECNTAEFEAGDKRRDCVNPLLNELLADDQNPPYAYKFYDTYHSCDNGRSVIYGYIYSEPRSGACTGAATDILLNRQYCGGRMGGHASGEGCKMRFEVYDFGNELQ</sequence>
<feature type="domain" description="Gnk2-homologous" evidence="4">
    <location>
        <begin position="35"/>
        <end position="140"/>
    </location>
</feature>
<evidence type="ECO:0000256" key="1">
    <source>
        <dbReference type="ARBA" id="ARBA00022729"/>
    </source>
</evidence>
<protein>
    <recommendedName>
        <fullName evidence="4">Gnk2-homologous domain-containing protein</fullName>
    </recommendedName>
</protein>
<keyword evidence="2" id="KW-0677">Repeat</keyword>
<dbReference type="InterPro" id="IPR002902">
    <property type="entry name" value="GNK2"/>
</dbReference>
<evidence type="ECO:0000313" key="6">
    <source>
        <dbReference type="Proteomes" id="UP001497516"/>
    </source>
</evidence>